<name>A0A016SUQ3_9BILA</name>
<organism evidence="2 3">
    <name type="scientific">Ancylostoma ceylanicum</name>
    <dbReference type="NCBI Taxonomy" id="53326"/>
    <lineage>
        <taxon>Eukaryota</taxon>
        <taxon>Metazoa</taxon>
        <taxon>Ecdysozoa</taxon>
        <taxon>Nematoda</taxon>
        <taxon>Chromadorea</taxon>
        <taxon>Rhabditida</taxon>
        <taxon>Rhabditina</taxon>
        <taxon>Rhabditomorpha</taxon>
        <taxon>Strongyloidea</taxon>
        <taxon>Ancylostomatidae</taxon>
        <taxon>Ancylostomatinae</taxon>
        <taxon>Ancylostoma</taxon>
    </lineage>
</organism>
<protein>
    <submittedName>
        <fullName evidence="2">Uncharacterized protein</fullName>
    </submittedName>
</protein>
<evidence type="ECO:0000256" key="1">
    <source>
        <dbReference type="SAM" id="MobiDB-lite"/>
    </source>
</evidence>
<evidence type="ECO:0000313" key="3">
    <source>
        <dbReference type="Proteomes" id="UP000024635"/>
    </source>
</evidence>
<comment type="caution">
    <text evidence="2">The sequence shown here is derived from an EMBL/GenBank/DDBJ whole genome shotgun (WGS) entry which is preliminary data.</text>
</comment>
<reference evidence="3" key="1">
    <citation type="journal article" date="2015" name="Nat. Genet.">
        <title>The genome and transcriptome of the zoonotic hookworm Ancylostoma ceylanicum identify infection-specific gene families.</title>
        <authorList>
            <person name="Schwarz E.M."/>
            <person name="Hu Y."/>
            <person name="Antoshechkin I."/>
            <person name="Miller M.M."/>
            <person name="Sternberg P.W."/>
            <person name="Aroian R.V."/>
        </authorList>
    </citation>
    <scope>NUCLEOTIDE SEQUENCE</scope>
    <source>
        <strain evidence="3">HY135</strain>
    </source>
</reference>
<proteinExistence type="predicted"/>
<feature type="region of interest" description="Disordered" evidence="1">
    <location>
        <begin position="1"/>
        <end position="41"/>
    </location>
</feature>
<accession>A0A016SUQ3</accession>
<dbReference type="EMBL" id="JARK01001511">
    <property type="protein sequence ID" value="EYB94127.1"/>
    <property type="molecule type" value="Genomic_DNA"/>
</dbReference>
<feature type="compositionally biased region" description="Basic and acidic residues" evidence="1">
    <location>
        <begin position="1"/>
        <end position="17"/>
    </location>
</feature>
<dbReference type="AlphaFoldDB" id="A0A016SUQ3"/>
<keyword evidence="3" id="KW-1185">Reference proteome</keyword>
<evidence type="ECO:0000313" key="2">
    <source>
        <dbReference type="EMBL" id="EYB94127.1"/>
    </source>
</evidence>
<sequence>MKNEKACGAWEKRRERQAVPSNTRLSSFGRQYTENSKRPAGYGAVPRCASFGQRLSESMIKALSVVECARQPECHTAPRHWSASIWPFGDPCDSVSGRFELNEETNIS</sequence>
<dbReference type="Proteomes" id="UP000024635">
    <property type="component" value="Unassembled WGS sequence"/>
</dbReference>
<feature type="compositionally biased region" description="Polar residues" evidence="1">
    <location>
        <begin position="19"/>
        <end position="34"/>
    </location>
</feature>
<gene>
    <name evidence="2" type="primary">Acey_s0175.g505</name>
    <name evidence="2" type="ORF">Y032_0175g505</name>
</gene>